<feature type="domain" description="Aminotransferase class I/classII large" evidence="4">
    <location>
        <begin position="32"/>
        <end position="372"/>
    </location>
</feature>
<dbReference type="PANTHER" id="PTHR42832:SF3">
    <property type="entry name" value="L-GLUTAMINE--4-(METHYLSULFANYL)-2-OXOBUTANOATE AMINOTRANSFERASE"/>
    <property type="match status" value="1"/>
</dbReference>
<dbReference type="PANTHER" id="PTHR42832">
    <property type="entry name" value="AMINO ACID AMINOTRANSFERASE"/>
    <property type="match status" value="1"/>
</dbReference>
<keyword evidence="2 5" id="KW-0032">Aminotransferase</keyword>
<dbReference type="OrthoDB" id="9813612at2"/>
<dbReference type="RefSeq" id="WP_043918326.1">
    <property type="nucleotide sequence ID" value="NZ_FZPF01000001.1"/>
</dbReference>
<evidence type="ECO:0000259" key="4">
    <source>
        <dbReference type="Pfam" id="PF00155"/>
    </source>
</evidence>
<dbReference type="InterPro" id="IPR050881">
    <property type="entry name" value="LL-DAP_aminotransferase"/>
</dbReference>
<sequence length="395" mass="42536">MNAPERFSALPDYAFPRLRTLLGDMPPGANDPVQMTIGDPRHAPPAFIGEVIARHQAAFMSYPPNDGAPELLEACAAWLSRRYGYEASPDHLLALNGTREGLYNACMALVPETKNGECPVILTPNPFYQVYAVASLSVNATPHYVNATEATGNLPDIASLDPALLDRVAAAYICSPANPQGAVADMVYWSRLLELAERHDFLIFADECYSEIYRGTPPTGVLQAVAATGADPDRVVAFHSLSKRSNLAGLRSGFAVTGPGNIARMRQLRAYAGAPLPLPLQMAAAAAWADEAHVEENRRLYAEKFEEAARILGNVPGVTIPEAGFFLWLPAPGGNGEATTVKLWREAGVKVLPGAYLARETEDGNPGQAFIRAALVAPRDEVARGLTRLRACIYE</sequence>
<keyword evidence="3 5" id="KW-0808">Transferase</keyword>
<dbReference type="InterPro" id="IPR015422">
    <property type="entry name" value="PyrdxlP-dep_Trfase_small"/>
</dbReference>
<gene>
    <name evidence="5" type="primary">dapL</name>
    <name evidence="5" type="ORF">jaqu_14920</name>
</gene>
<dbReference type="Proteomes" id="UP000032232">
    <property type="component" value="Unassembled WGS sequence"/>
</dbReference>
<dbReference type="InterPro" id="IPR004839">
    <property type="entry name" value="Aminotransferase_I/II_large"/>
</dbReference>
<dbReference type="Gene3D" id="3.90.1150.10">
    <property type="entry name" value="Aspartate Aminotransferase, domain 1"/>
    <property type="match status" value="1"/>
</dbReference>
<dbReference type="STRING" id="935700.jaqu_14920"/>
<dbReference type="Gene3D" id="3.40.640.10">
    <property type="entry name" value="Type I PLP-dependent aspartate aminotransferase-like (Major domain)"/>
    <property type="match status" value="1"/>
</dbReference>
<keyword evidence="6" id="KW-1185">Reference proteome</keyword>
<dbReference type="GO" id="GO:0010285">
    <property type="term" value="F:L,L-diaminopimelate aminotransferase activity"/>
    <property type="evidence" value="ECO:0007669"/>
    <property type="project" value="UniProtKB-EC"/>
</dbReference>
<evidence type="ECO:0000313" key="6">
    <source>
        <dbReference type="Proteomes" id="UP000032232"/>
    </source>
</evidence>
<evidence type="ECO:0000256" key="3">
    <source>
        <dbReference type="ARBA" id="ARBA00022679"/>
    </source>
</evidence>
<dbReference type="EC" id="2.6.1.83" evidence="5"/>
<dbReference type="Pfam" id="PF00155">
    <property type="entry name" value="Aminotran_1_2"/>
    <property type="match status" value="1"/>
</dbReference>
<comment type="cofactor">
    <cofactor evidence="1">
        <name>pyridoxal 5'-phosphate</name>
        <dbReference type="ChEBI" id="CHEBI:597326"/>
    </cofactor>
</comment>
<accession>A0A0D1EGC3</accession>
<dbReference type="AlphaFoldDB" id="A0A0D1EGC3"/>
<dbReference type="CDD" id="cd00609">
    <property type="entry name" value="AAT_like"/>
    <property type="match status" value="1"/>
</dbReference>
<dbReference type="GO" id="GO:0030170">
    <property type="term" value="F:pyridoxal phosphate binding"/>
    <property type="evidence" value="ECO:0007669"/>
    <property type="project" value="InterPro"/>
</dbReference>
<organism evidence="5 6">
    <name type="scientific">Jannaschia aquimarina</name>
    <dbReference type="NCBI Taxonomy" id="935700"/>
    <lineage>
        <taxon>Bacteria</taxon>
        <taxon>Pseudomonadati</taxon>
        <taxon>Pseudomonadota</taxon>
        <taxon>Alphaproteobacteria</taxon>
        <taxon>Rhodobacterales</taxon>
        <taxon>Roseobacteraceae</taxon>
        <taxon>Jannaschia</taxon>
    </lineage>
</organism>
<evidence type="ECO:0000313" key="5">
    <source>
        <dbReference type="EMBL" id="KIT16704.1"/>
    </source>
</evidence>
<proteinExistence type="predicted"/>
<dbReference type="PATRIC" id="fig|935700.4.peg.1544"/>
<comment type="caution">
    <text evidence="5">The sequence shown here is derived from an EMBL/GenBank/DDBJ whole genome shotgun (WGS) entry which is preliminary data.</text>
</comment>
<evidence type="ECO:0000256" key="1">
    <source>
        <dbReference type="ARBA" id="ARBA00001933"/>
    </source>
</evidence>
<reference evidence="5 6" key="1">
    <citation type="submission" date="2015-02" db="EMBL/GenBank/DDBJ databases">
        <title>Genome Sequence of Jannaschia aquimarina DSM28248, a member of the Roseobacter clade.</title>
        <authorList>
            <person name="Voget S."/>
            <person name="Daniel R."/>
        </authorList>
    </citation>
    <scope>NUCLEOTIDE SEQUENCE [LARGE SCALE GENOMIC DNA]</scope>
    <source>
        <strain evidence="5 6">GSW-M26</strain>
    </source>
</reference>
<protein>
    <submittedName>
        <fullName evidence="5">DapL protein</fullName>
        <ecNumber evidence="5">2.6.1.83</ecNumber>
    </submittedName>
</protein>
<dbReference type="InterPro" id="IPR015421">
    <property type="entry name" value="PyrdxlP-dep_Trfase_major"/>
</dbReference>
<dbReference type="EMBL" id="JYFE01000027">
    <property type="protein sequence ID" value="KIT16704.1"/>
    <property type="molecule type" value="Genomic_DNA"/>
</dbReference>
<evidence type="ECO:0000256" key="2">
    <source>
        <dbReference type="ARBA" id="ARBA00022576"/>
    </source>
</evidence>
<dbReference type="SUPFAM" id="SSF53383">
    <property type="entry name" value="PLP-dependent transferases"/>
    <property type="match status" value="1"/>
</dbReference>
<name>A0A0D1EGC3_9RHOB</name>
<dbReference type="InterPro" id="IPR015424">
    <property type="entry name" value="PyrdxlP-dep_Trfase"/>
</dbReference>